<reference evidence="2" key="1">
    <citation type="journal article" date="2019" name="Int. J. Syst. Evol. Microbiol.">
        <title>The Global Catalogue of Microorganisms (GCM) 10K type strain sequencing project: providing services to taxonomists for standard genome sequencing and annotation.</title>
        <authorList>
            <consortium name="The Broad Institute Genomics Platform"/>
            <consortium name="The Broad Institute Genome Sequencing Center for Infectious Disease"/>
            <person name="Wu L."/>
            <person name="Ma J."/>
        </authorList>
    </citation>
    <scope>NUCLEOTIDE SEQUENCE [LARGE SCALE GENOMIC DNA]</scope>
    <source>
        <strain evidence="2">CGMCC 1.15297</strain>
    </source>
</reference>
<keyword evidence="2" id="KW-1185">Reference proteome</keyword>
<name>A0ABQ1FBQ5_9SPHN</name>
<dbReference type="Gene3D" id="3.20.20.370">
    <property type="entry name" value="Glycoside hydrolase/deacetylase"/>
    <property type="match status" value="1"/>
</dbReference>
<evidence type="ECO:0008006" key="3">
    <source>
        <dbReference type="Google" id="ProtNLM"/>
    </source>
</evidence>
<dbReference type="InterPro" id="IPR011330">
    <property type="entry name" value="Glyco_hydro/deAcase_b/a-brl"/>
</dbReference>
<accession>A0ABQ1FBQ5</accession>
<sequence>MPTDEHPAVRFRDGFGPAFLVTVDVEEDFDWTQPLARENTAVDSVVRLRKFQTFCEGAGVIPCYLVDYPVANSSIAQDILGGAFRRRKADVGLQLHPWVTPPHDEEVNCRNSFAGNLPPALERAKIATLAKTVRARFGVDAKIYRAGRYGIGPNTIALLGEEGIAIDSSVRAYHDYHAEDGPDFSTRDSSPAWVGRDVRILELPLTTVFTGLLRRHGPKLYRRSGRVAALRGAAARLGLLNRVPLTPEGVSIDEAKAAIDHALGDGLPILNFAFHSPSLVPGNTPYVRDNDDLDAFYDWWREILAHLDQRGVRATDIGDIMGAVELD</sequence>
<dbReference type="RefSeq" id="WP_229658128.1">
    <property type="nucleotide sequence ID" value="NZ_BMID01000001.1"/>
</dbReference>
<dbReference type="Proteomes" id="UP000603317">
    <property type="component" value="Unassembled WGS sequence"/>
</dbReference>
<comment type="caution">
    <text evidence="1">The sequence shown here is derived from an EMBL/GenBank/DDBJ whole genome shotgun (WGS) entry which is preliminary data.</text>
</comment>
<dbReference type="SUPFAM" id="SSF88713">
    <property type="entry name" value="Glycoside hydrolase/deacetylase"/>
    <property type="match status" value="1"/>
</dbReference>
<organism evidence="1 2">
    <name type="scientific">Blastomonas marina</name>
    <dbReference type="NCBI Taxonomy" id="1867408"/>
    <lineage>
        <taxon>Bacteria</taxon>
        <taxon>Pseudomonadati</taxon>
        <taxon>Pseudomonadota</taxon>
        <taxon>Alphaproteobacteria</taxon>
        <taxon>Sphingomonadales</taxon>
        <taxon>Sphingomonadaceae</taxon>
        <taxon>Blastomonas</taxon>
    </lineage>
</organism>
<dbReference type="CDD" id="cd10935">
    <property type="entry name" value="CE4_WalW"/>
    <property type="match status" value="1"/>
</dbReference>
<protein>
    <recommendedName>
        <fullName evidence="3">WalW protein</fullName>
    </recommendedName>
</protein>
<evidence type="ECO:0000313" key="2">
    <source>
        <dbReference type="Proteomes" id="UP000603317"/>
    </source>
</evidence>
<proteinExistence type="predicted"/>
<gene>
    <name evidence="1" type="ORF">GCM10010923_14970</name>
</gene>
<evidence type="ECO:0000313" key="1">
    <source>
        <dbReference type="EMBL" id="GGA06154.1"/>
    </source>
</evidence>
<dbReference type="EMBL" id="BMID01000001">
    <property type="protein sequence ID" value="GGA06154.1"/>
    <property type="molecule type" value="Genomic_DNA"/>
</dbReference>